<comment type="caution">
    <text evidence="1">The sequence shown here is derived from an EMBL/GenBank/DDBJ whole genome shotgun (WGS) entry which is preliminary data.</text>
</comment>
<evidence type="ECO:0000313" key="1">
    <source>
        <dbReference type="EMBL" id="TGE08259.1"/>
    </source>
</evidence>
<dbReference type="EMBL" id="SRLA01000002">
    <property type="protein sequence ID" value="TGE08259.1"/>
    <property type="molecule type" value="Genomic_DNA"/>
</dbReference>
<evidence type="ECO:0000313" key="2">
    <source>
        <dbReference type="Proteomes" id="UP000298337"/>
    </source>
</evidence>
<dbReference type="Proteomes" id="UP000298337">
    <property type="component" value="Unassembled WGS sequence"/>
</dbReference>
<dbReference type="RefSeq" id="WP_135434117.1">
    <property type="nucleotide sequence ID" value="NZ_SRLA01000002.1"/>
</dbReference>
<reference evidence="1 2" key="1">
    <citation type="submission" date="2019-04" db="EMBL/GenBank/DDBJ databases">
        <authorList>
            <person name="Feng G."/>
            <person name="Zhang J."/>
            <person name="Zhu H."/>
        </authorList>
    </citation>
    <scope>NUCLEOTIDE SEQUENCE [LARGE SCALE GENOMIC DNA]</scope>
    <source>
        <strain evidence="1 2">92R-1</strain>
    </source>
</reference>
<gene>
    <name evidence="1" type="ORF">EU556_11085</name>
</gene>
<name>A0A4Z0P7V2_9BACT</name>
<protein>
    <submittedName>
        <fullName evidence="1">Uncharacterized protein</fullName>
    </submittedName>
</protein>
<accession>A0A4Z0P7V2</accession>
<dbReference type="OrthoDB" id="859288at2"/>
<proteinExistence type="predicted"/>
<organism evidence="1 2">
    <name type="scientific">Hymenobacter fodinae</name>
    <dbReference type="NCBI Taxonomy" id="2510796"/>
    <lineage>
        <taxon>Bacteria</taxon>
        <taxon>Pseudomonadati</taxon>
        <taxon>Bacteroidota</taxon>
        <taxon>Cytophagia</taxon>
        <taxon>Cytophagales</taxon>
        <taxon>Hymenobacteraceae</taxon>
        <taxon>Hymenobacter</taxon>
    </lineage>
</organism>
<dbReference type="AlphaFoldDB" id="A0A4Z0P7V2"/>
<sequence length="725" mass="79370">MREIFLEIDGKIADLPANLKGIIRLMQAQNALADIDTRSGEYSYPLTLPLTRRNCAIFGQKQHAQTLDKFVKTDYSYSLRVGSEHFRGTFRLSNLKNGFGGNLLGEGYSWALALGERKLNELEFPLVEYDGSQLEQILSQGCDETDLQFPLLSFGNFFIPAGTRTNRNGEQEDAPVPAQAVIGYPLSVDDYYPGVYYRNVVRKIFESIGWHVQGSVLESPELREWVLTAAGSGAANAWPWGALLPASAARSTPEHYFSFYGRGPGGGYTNNAAAFDEERDVAFFVPQTTLTQPGGTRALSSRKAEYTAPQSGVYDFSAEVRISEAWQAVDRENSTKKPTPYFYKFAPVVAALVAFRGGEGYTGADGGLCSTGAFAPFQDRVLAHVRLDEPNGWSLRTGRFPLNAGGVYLETGDVVRLVFFARRRYSERGDGIDAYKREELHVTATSSFACSRFYGPMLMQPADVLPPITQKDFLKDLLVRTNTVPVADLERRVVTLMSRDEQRLAAGAALDLSPLVDPEAVEHVPTMGAGVGLLTFRPAQTEDPLLPAGADVVSVRVGSGAQEKSIGSLLAPVALRSYRLQLAQQQLAPIPTITTADVLKQDCSAVEWDISSLAPRVVRYLGPDPSLQIPFQLRSVPLARADWSGALRWDGDEGAVSRFYAGTLQQALRGHLSKFPAPLSPSLYRQLTPGREVWLHGAQYAAETSSGFDPADEAGQTSIELLRVV</sequence>
<keyword evidence="2" id="KW-1185">Reference proteome</keyword>